<accession>A0ABU1N0X3</accession>
<proteinExistence type="predicted"/>
<keyword evidence="2" id="KW-0812">Transmembrane</keyword>
<evidence type="ECO:0000313" key="4">
    <source>
        <dbReference type="Proteomes" id="UP001262754"/>
    </source>
</evidence>
<dbReference type="Proteomes" id="UP001262754">
    <property type="component" value="Unassembled WGS sequence"/>
</dbReference>
<keyword evidence="2" id="KW-0472">Membrane</keyword>
<protein>
    <submittedName>
        <fullName evidence="3">Uncharacterized protein</fullName>
    </submittedName>
</protein>
<evidence type="ECO:0000256" key="1">
    <source>
        <dbReference type="SAM" id="MobiDB-lite"/>
    </source>
</evidence>
<keyword evidence="2" id="KW-1133">Transmembrane helix</keyword>
<keyword evidence="4" id="KW-1185">Reference proteome</keyword>
<reference evidence="3 4" key="1">
    <citation type="submission" date="2023-07" db="EMBL/GenBank/DDBJ databases">
        <title>Sorghum-associated microbial communities from plants grown in Nebraska, USA.</title>
        <authorList>
            <person name="Schachtman D."/>
        </authorList>
    </citation>
    <scope>NUCLEOTIDE SEQUENCE [LARGE SCALE GENOMIC DNA]</scope>
    <source>
        <strain evidence="3 4">DS2154</strain>
    </source>
</reference>
<comment type="caution">
    <text evidence="3">The sequence shown here is derived from an EMBL/GenBank/DDBJ whole genome shotgun (WGS) entry which is preliminary data.</text>
</comment>
<evidence type="ECO:0000256" key="2">
    <source>
        <dbReference type="SAM" id="Phobius"/>
    </source>
</evidence>
<name>A0ABU1N0X3_9CAUL</name>
<dbReference type="RefSeq" id="WP_056761100.1">
    <property type="nucleotide sequence ID" value="NZ_BMLD01000011.1"/>
</dbReference>
<feature type="transmembrane region" description="Helical" evidence="2">
    <location>
        <begin position="12"/>
        <end position="32"/>
    </location>
</feature>
<gene>
    <name evidence="3" type="ORF">J2800_002830</name>
</gene>
<sequence length="89" mass="10260">MKSTIPRLQKIFFAVFLGATLSVFCFHYFYVWPRDRCVARGSDYAWAGRWMKCAKIYSIETLTQRPLNVPPINTDPKKMEGPSASRPAK</sequence>
<feature type="region of interest" description="Disordered" evidence="1">
    <location>
        <begin position="68"/>
        <end position="89"/>
    </location>
</feature>
<organism evidence="3 4">
    <name type="scientific">Caulobacter rhizosphaerae</name>
    <dbReference type="NCBI Taxonomy" id="2010972"/>
    <lineage>
        <taxon>Bacteria</taxon>
        <taxon>Pseudomonadati</taxon>
        <taxon>Pseudomonadota</taxon>
        <taxon>Alphaproteobacteria</taxon>
        <taxon>Caulobacterales</taxon>
        <taxon>Caulobacteraceae</taxon>
        <taxon>Caulobacter</taxon>
    </lineage>
</organism>
<dbReference type="EMBL" id="JAVDRL010000007">
    <property type="protein sequence ID" value="MDR6532077.1"/>
    <property type="molecule type" value="Genomic_DNA"/>
</dbReference>
<evidence type="ECO:0000313" key="3">
    <source>
        <dbReference type="EMBL" id="MDR6532077.1"/>
    </source>
</evidence>